<dbReference type="GeneID" id="9057808"/>
<organism evidence="3">
    <name type="scientific">Perkinsus marinus (strain ATCC 50983 / TXsc)</name>
    <dbReference type="NCBI Taxonomy" id="423536"/>
    <lineage>
        <taxon>Eukaryota</taxon>
        <taxon>Sar</taxon>
        <taxon>Alveolata</taxon>
        <taxon>Perkinsozoa</taxon>
        <taxon>Perkinsea</taxon>
        <taxon>Perkinsida</taxon>
        <taxon>Perkinsidae</taxon>
        <taxon>Perkinsus</taxon>
    </lineage>
</organism>
<protein>
    <submittedName>
        <fullName evidence="2">Uncharacterized protein</fullName>
    </submittedName>
</protein>
<dbReference type="EMBL" id="GG676168">
    <property type="protein sequence ID" value="EER12457.1"/>
    <property type="molecule type" value="Genomic_DNA"/>
</dbReference>
<dbReference type="AlphaFoldDB" id="C5KTA7"/>
<reference evidence="2 3" key="1">
    <citation type="submission" date="2008-07" db="EMBL/GenBank/DDBJ databases">
        <authorList>
            <person name="El-Sayed N."/>
            <person name="Caler E."/>
            <person name="Inman J."/>
            <person name="Amedeo P."/>
            <person name="Hass B."/>
            <person name="Wortman J."/>
        </authorList>
    </citation>
    <scope>NUCLEOTIDE SEQUENCE [LARGE SCALE GENOMIC DNA]</scope>
    <source>
        <strain evidence="3">ATCC 50983 / TXsc</strain>
    </source>
</reference>
<sequence length="112" mass="12326">MAAQPQVQPLTDEDLAQQGLKVPGGGQIRSFAPTQLPTGAILTAPDKWPPPGCDMNELDDDDIAGAMRFAIPDFRAEERQLPEIDRERPPEAFPGTLREVWSAIFPSARTMR</sequence>
<dbReference type="InParanoid" id="C5KTA7"/>
<dbReference type="RefSeq" id="XP_002780662.1">
    <property type="nucleotide sequence ID" value="XM_002780616.1"/>
</dbReference>
<evidence type="ECO:0000256" key="1">
    <source>
        <dbReference type="SAM" id="MobiDB-lite"/>
    </source>
</evidence>
<gene>
    <name evidence="2" type="ORF">Pmar_PMAR001254</name>
</gene>
<evidence type="ECO:0000313" key="2">
    <source>
        <dbReference type="EMBL" id="EER12457.1"/>
    </source>
</evidence>
<feature type="region of interest" description="Disordered" evidence="1">
    <location>
        <begin position="1"/>
        <end position="25"/>
    </location>
</feature>
<accession>C5KTA7</accession>
<proteinExistence type="predicted"/>
<dbReference type="Proteomes" id="UP000007800">
    <property type="component" value="Unassembled WGS sequence"/>
</dbReference>
<name>C5KTA7_PERM5</name>
<keyword evidence="3" id="KW-1185">Reference proteome</keyword>
<evidence type="ECO:0000313" key="3">
    <source>
        <dbReference type="Proteomes" id="UP000007800"/>
    </source>
</evidence>